<dbReference type="Pfam" id="PF00877">
    <property type="entry name" value="NLPC_P60"/>
    <property type="match status" value="1"/>
</dbReference>
<dbReference type="CDD" id="cd13399">
    <property type="entry name" value="Slt35-like"/>
    <property type="match status" value="1"/>
</dbReference>
<name>A0A417YQV0_9BACI</name>
<accession>A0A417YQV0</accession>
<dbReference type="GO" id="GO:0006508">
    <property type="term" value="P:proteolysis"/>
    <property type="evidence" value="ECO:0007669"/>
    <property type="project" value="UniProtKB-KW"/>
</dbReference>
<dbReference type="InterPro" id="IPR023346">
    <property type="entry name" value="Lysozyme-like_dom_sf"/>
</dbReference>
<keyword evidence="4" id="KW-0788">Thiol protease</keyword>
<sequence length="383" mass="42576">MEEHLSDQLSQKSSLLKELENKEAEAAEQKDSLIEETEMLTNQKSAIEKAIEYEKASKEGTLKLKPDTIPHYFNDMVETIVPGKVPDQFMKHYIKAEMEYGVPWYYLAAIHKIETNFSTHSKMVSSVGAVGHMQFMPSTWVGSKYETVGGLVAFDLDITDLHVIKAGKGYGVDADLDGIADPWSLADSIAAAAKYLSAHGFSKDHRKAIWHYNHADWYVNKVIAYAETYKNGTGSDGPIEMFAGSAKNVVTVGNRWINNSVYVFGGGRNHTDINLGRFDCSSFVHWAYSEVGVKLGELTSVSTETLKNLGETTNVNDLQPGDLVFFDTYKKDGHVGIYIGDGKFIGSQSSTGVAIADMTKGYWKEKFNNRVKRVIAINSMEYN</sequence>
<dbReference type="SUPFAM" id="SSF53955">
    <property type="entry name" value="Lysozyme-like"/>
    <property type="match status" value="1"/>
</dbReference>
<feature type="region of interest" description="Disordered" evidence="5">
    <location>
        <begin position="1"/>
        <end position="33"/>
    </location>
</feature>
<dbReference type="InterPro" id="IPR000064">
    <property type="entry name" value="NLP_P60_dom"/>
</dbReference>
<protein>
    <submittedName>
        <fullName evidence="7">Secreted cell wall DL-endopeptidase</fullName>
    </submittedName>
</protein>
<reference evidence="7 8" key="1">
    <citation type="journal article" date="2017" name="Int. J. Syst. Evol. Microbiol.">
        <title>Bacillus notoginsengisoli sp. nov., a novel bacterium isolated from the rhizosphere of Panax notoginseng.</title>
        <authorList>
            <person name="Zhang M.Y."/>
            <person name="Cheng J."/>
            <person name="Cai Y."/>
            <person name="Zhang T.Y."/>
            <person name="Wu Y.Y."/>
            <person name="Manikprabhu D."/>
            <person name="Li W.J."/>
            <person name="Zhang Y.X."/>
        </authorList>
    </citation>
    <scope>NUCLEOTIDE SEQUENCE [LARGE SCALE GENOMIC DNA]</scope>
    <source>
        <strain evidence="7 8">JCM 30743</strain>
    </source>
</reference>
<dbReference type="OrthoDB" id="9809488at2"/>
<dbReference type="SUPFAM" id="SSF54001">
    <property type="entry name" value="Cysteine proteinases"/>
    <property type="match status" value="1"/>
</dbReference>
<feature type="compositionally biased region" description="Basic and acidic residues" evidence="5">
    <location>
        <begin position="15"/>
        <end position="33"/>
    </location>
</feature>
<evidence type="ECO:0000256" key="5">
    <source>
        <dbReference type="SAM" id="MobiDB-lite"/>
    </source>
</evidence>
<comment type="similarity">
    <text evidence="1">Belongs to the peptidase C40 family.</text>
</comment>
<dbReference type="Gene3D" id="1.10.530.10">
    <property type="match status" value="1"/>
</dbReference>
<dbReference type="Gene3D" id="3.90.1720.10">
    <property type="entry name" value="endopeptidase domain like (from Nostoc punctiforme)"/>
    <property type="match status" value="1"/>
</dbReference>
<evidence type="ECO:0000256" key="3">
    <source>
        <dbReference type="ARBA" id="ARBA00022801"/>
    </source>
</evidence>
<dbReference type="PANTHER" id="PTHR47053">
    <property type="entry name" value="MUREIN DD-ENDOPEPTIDASE MEPH-RELATED"/>
    <property type="match status" value="1"/>
</dbReference>
<dbReference type="EMBL" id="QWEG01000012">
    <property type="protein sequence ID" value="RHW36096.1"/>
    <property type="molecule type" value="Genomic_DNA"/>
</dbReference>
<dbReference type="AlphaFoldDB" id="A0A417YQV0"/>
<evidence type="ECO:0000256" key="4">
    <source>
        <dbReference type="ARBA" id="ARBA00022807"/>
    </source>
</evidence>
<evidence type="ECO:0000259" key="6">
    <source>
        <dbReference type="PROSITE" id="PS51935"/>
    </source>
</evidence>
<evidence type="ECO:0000313" key="7">
    <source>
        <dbReference type="EMBL" id="RHW36096.1"/>
    </source>
</evidence>
<evidence type="ECO:0000256" key="1">
    <source>
        <dbReference type="ARBA" id="ARBA00007074"/>
    </source>
</evidence>
<evidence type="ECO:0000313" key="8">
    <source>
        <dbReference type="Proteomes" id="UP000284416"/>
    </source>
</evidence>
<keyword evidence="2" id="KW-0645">Protease</keyword>
<keyword evidence="8" id="KW-1185">Reference proteome</keyword>
<dbReference type="InterPro" id="IPR051202">
    <property type="entry name" value="Peptidase_C40"/>
</dbReference>
<comment type="caution">
    <text evidence="7">The sequence shown here is derived from an EMBL/GenBank/DDBJ whole genome shotgun (WGS) entry which is preliminary data.</text>
</comment>
<dbReference type="PROSITE" id="PS51935">
    <property type="entry name" value="NLPC_P60"/>
    <property type="match status" value="1"/>
</dbReference>
<gene>
    <name evidence="7" type="ORF">D1B31_18260</name>
</gene>
<organism evidence="7 8">
    <name type="scientific">Neobacillus notoginsengisoli</name>
    <dbReference type="NCBI Taxonomy" id="1578198"/>
    <lineage>
        <taxon>Bacteria</taxon>
        <taxon>Bacillati</taxon>
        <taxon>Bacillota</taxon>
        <taxon>Bacilli</taxon>
        <taxon>Bacillales</taxon>
        <taxon>Bacillaceae</taxon>
        <taxon>Neobacillus</taxon>
    </lineage>
</organism>
<evidence type="ECO:0000256" key="2">
    <source>
        <dbReference type="ARBA" id="ARBA00022670"/>
    </source>
</evidence>
<dbReference type="GO" id="GO:0008234">
    <property type="term" value="F:cysteine-type peptidase activity"/>
    <property type="evidence" value="ECO:0007669"/>
    <property type="project" value="UniProtKB-KW"/>
</dbReference>
<dbReference type="InterPro" id="IPR008258">
    <property type="entry name" value="Transglycosylase_SLT_dom_1"/>
</dbReference>
<dbReference type="Pfam" id="PF01464">
    <property type="entry name" value="SLT"/>
    <property type="match status" value="1"/>
</dbReference>
<dbReference type="Proteomes" id="UP000284416">
    <property type="component" value="Unassembled WGS sequence"/>
</dbReference>
<proteinExistence type="inferred from homology"/>
<dbReference type="InterPro" id="IPR038765">
    <property type="entry name" value="Papain-like_cys_pep_sf"/>
</dbReference>
<keyword evidence="3" id="KW-0378">Hydrolase</keyword>
<feature type="domain" description="NlpC/P60" evidence="6">
    <location>
        <begin position="243"/>
        <end position="374"/>
    </location>
</feature>
<dbReference type="PANTHER" id="PTHR47053:SF1">
    <property type="entry name" value="MUREIN DD-ENDOPEPTIDASE MEPH-RELATED"/>
    <property type="match status" value="1"/>
</dbReference>